<name>A0A1U7DJA3_9RHOB</name>
<organism evidence="1 2">
    <name type="scientific">Brevirhabdus pacifica</name>
    <dbReference type="NCBI Taxonomy" id="1267768"/>
    <lineage>
        <taxon>Bacteria</taxon>
        <taxon>Pseudomonadati</taxon>
        <taxon>Pseudomonadota</taxon>
        <taxon>Alphaproteobacteria</taxon>
        <taxon>Rhodobacterales</taxon>
        <taxon>Paracoccaceae</taxon>
        <taxon>Brevirhabdus</taxon>
    </lineage>
</organism>
<proteinExistence type="predicted"/>
<dbReference type="CDD" id="cd00586">
    <property type="entry name" value="4HBT"/>
    <property type="match status" value="1"/>
</dbReference>
<dbReference type="STRING" id="1267768.BV394_09645"/>
<gene>
    <name evidence="1" type="ORF">BV394_09645</name>
</gene>
<dbReference type="PANTHER" id="PTHR12475">
    <property type="match status" value="1"/>
</dbReference>
<sequence length="178" mass="21004">MYPFFRMMRSRSIARSQPPIGVTDIHVSHHICWPWDLDPWVELNNGRTMTMFDLGRLGMMERMGLVDALRRNGWGFTVAGSTVRYRRRVQMWDRMEMRSRIASMDRRFFYVEQSIRVRGDACSHALLRIAMTDGHIVPPERAVEVMPELARLPALEDWARAWSEAEDLRPWPPMTLRD</sequence>
<dbReference type="Pfam" id="PF13279">
    <property type="entry name" value="4HBT_2"/>
    <property type="match status" value="1"/>
</dbReference>
<keyword evidence="2" id="KW-1185">Reference proteome</keyword>
<dbReference type="PANTHER" id="PTHR12475:SF4">
    <property type="entry name" value="PROTEIN THEM6"/>
    <property type="match status" value="1"/>
</dbReference>
<dbReference type="SUPFAM" id="SSF54637">
    <property type="entry name" value="Thioesterase/thiol ester dehydrase-isomerase"/>
    <property type="match status" value="1"/>
</dbReference>
<accession>A0A2M9DAX3</accession>
<dbReference type="RefSeq" id="WP_076979969.1">
    <property type="nucleotide sequence ID" value="NZ_CP019124.1"/>
</dbReference>
<dbReference type="AlphaFoldDB" id="A0A1U7DJA3"/>
<accession>A0A1U7DJA3</accession>
<evidence type="ECO:0000313" key="1">
    <source>
        <dbReference type="EMBL" id="APX89948.1"/>
    </source>
</evidence>
<reference evidence="1 2" key="1">
    <citation type="submission" date="2017-01" db="EMBL/GenBank/DDBJ databases">
        <title>Genomic analysis of Xuhuaishuia manganoxidans DY6-4.</title>
        <authorList>
            <person name="Wang X."/>
        </authorList>
    </citation>
    <scope>NUCLEOTIDE SEQUENCE [LARGE SCALE GENOMIC DNA]</scope>
    <source>
        <strain evidence="1 2">DY6-4</strain>
    </source>
</reference>
<dbReference type="OrthoDB" id="3727779at2"/>
<evidence type="ECO:0000313" key="2">
    <source>
        <dbReference type="Proteomes" id="UP000187266"/>
    </source>
</evidence>
<dbReference type="Gene3D" id="3.10.129.10">
    <property type="entry name" value="Hotdog Thioesterase"/>
    <property type="match status" value="1"/>
</dbReference>
<dbReference type="InterPro" id="IPR051490">
    <property type="entry name" value="THEM6_lcsJ_thioesterase"/>
</dbReference>
<dbReference type="InterPro" id="IPR029069">
    <property type="entry name" value="HotDog_dom_sf"/>
</dbReference>
<dbReference type="Proteomes" id="UP000187266">
    <property type="component" value="Chromosome"/>
</dbReference>
<dbReference type="EMBL" id="CP019124">
    <property type="protein sequence ID" value="APX89948.1"/>
    <property type="molecule type" value="Genomic_DNA"/>
</dbReference>
<protein>
    <submittedName>
        <fullName evidence="1">Thioeseterase</fullName>
    </submittedName>
</protein>